<feature type="transmembrane region" description="Helical" evidence="2">
    <location>
        <begin position="495"/>
        <end position="517"/>
    </location>
</feature>
<feature type="transmembrane region" description="Helical" evidence="2">
    <location>
        <begin position="55"/>
        <end position="73"/>
    </location>
</feature>
<dbReference type="PANTHER" id="PTHR30354">
    <property type="entry name" value="GNT FAMILY GLUCONATE TRANSPORTER"/>
    <property type="match status" value="1"/>
</dbReference>
<evidence type="ECO:0000313" key="3">
    <source>
        <dbReference type="EMBL" id="NYG37922.1"/>
    </source>
</evidence>
<feature type="transmembrane region" description="Helical" evidence="2">
    <location>
        <begin position="98"/>
        <end position="128"/>
    </location>
</feature>
<keyword evidence="4" id="KW-1185">Reference proteome</keyword>
<organism evidence="3 4">
    <name type="scientific">Janibacter alkaliphilus</name>
    <dbReference type="NCBI Taxonomy" id="1069963"/>
    <lineage>
        <taxon>Bacteria</taxon>
        <taxon>Bacillati</taxon>
        <taxon>Actinomycetota</taxon>
        <taxon>Actinomycetes</taxon>
        <taxon>Micrococcales</taxon>
        <taxon>Intrasporangiaceae</taxon>
        <taxon>Janibacter</taxon>
    </lineage>
</organism>
<dbReference type="GO" id="GO:0005886">
    <property type="term" value="C:plasma membrane"/>
    <property type="evidence" value="ECO:0007669"/>
    <property type="project" value="TreeGrafter"/>
</dbReference>
<dbReference type="InterPro" id="IPR003474">
    <property type="entry name" value="Glcn_transporter"/>
</dbReference>
<feature type="compositionally biased region" description="Gly residues" evidence="1">
    <location>
        <begin position="248"/>
        <end position="263"/>
    </location>
</feature>
<dbReference type="EMBL" id="JACBZX010000001">
    <property type="protein sequence ID" value="NYG37922.1"/>
    <property type="molecule type" value="Genomic_DNA"/>
</dbReference>
<feature type="transmembrane region" description="Helical" evidence="2">
    <location>
        <begin position="334"/>
        <end position="356"/>
    </location>
</feature>
<dbReference type="GO" id="GO:0015128">
    <property type="term" value="F:gluconate transmembrane transporter activity"/>
    <property type="evidence" value="ECO:0007669"/>
    <property type="project" value="InterPro"/>
</dbReference>
<feature type="transmembrane region" description="Helical" evidence="2">
    <location>
        <begin position="177"/>
        <end position="200"/>
    </location>
</feature>
<feature type="transmembrane region" description="Helical" evidence="2">
    <location>
        <begin position="293"/>
        <end position="314"/>
    </location>
</feature>
<dbReference type="Proteomes" id="UP000592181">
    <property type="component" value="Unassembled WGS sequence"/>
</dbReference>
<sequence length="520" mass="53164">MVGLIGILLSLGLLMFLAYRGINVLVLAPIMALLAALLGGAPLLATYTQVFMPALGQYAITYFPLFLLGAIFGKVMDDTGAAKAIADFIVEKVGGERAILAIVLACGILTYGGVSLFVVAFAVFPIAAALFREAGLAKRLIPAAIALGSFTFTMTALPGTPAIQNNIPNSYFGTNAFAAPGLGIIGGLIMFVGGIAWLTWRSRRLAAAGEGYDDGAIMLSRKERKALRKGDSSGDGGTVARDADGGSRDGGSGTGVTTGGGASGTATATLADETRTDEAADPVLDRPHMPAGLAFLPIVLVIGLNFALVEWIFPSMDFAYLEQDAYGNVGVDDVAGIWGIIVALVAAIALALVLGLRGLTDAKETVNKGTFGSLLPIFNTASEVGYGAVIASLAAFATIRDAVLGISGNPLITTAVSVNVLAGVTGSASGGMSIALETLGEDLRQLAVEQGISLEIMHRVTAMASGGFDALPHNGAVITLLGICGLTHRQSYKDIGMVAVLIPVIALGVVILLGTLFGSF</sequence>
<accession>A0A852X3H9</accession>
<evidence type="ECO:0000256" key="1">
    <source>
        <dbReference type="SAM" id="MobiDB-lite"/>
    </source>
</evidence>
<keyword evidence="2" id="KW-0472">Membrane</keyword>
<proteinExistence type="predicted"/>
<feature type="region of interest" description="Disordered" evidence="1">
    <location>
        <begin position="228"/>
        <end position="275"/>
    </location>
</feature>
<dbReference type="PANTHER" id="PTHR30354:SF7">
    <property type="entry name" value="BLL7963 PROTEIN"/>
    <property type="match status" value="1"/>
</dbReference>
<gene>
    <name evidence="3" type="ORF">BJY28_002391</name>
</gene>
<evidence type="ECO:0000313" key="4">
    <source>
        <dbReference type="Proteomes" id="UP000592181"/>
    </source>
</evidence>
<feature type="transmembrane region" description="Helical" evidence="2">
    <location>
        <begin position="30"/>
        <end position="48"/>
    </location>
</feature>
<dbReference type="AlphaFoldDB" id="A0A852X3H9"/>
<name>A0A852X3H9_9MICO</name>
<keyword evidence="2" id="KW-1133">Transmembrane helix</keyword>
<keyword evidence="2" id="KW-0812">Transmembrane</keyword>
<protein>
    <submittedName>
        <fullName evidence="3">H+/gluconate symporter-like permease</fullName>
    </submittedName>
</protein>
<comment type="caution">
    <text evidence="3">The sequence shown here is derived from an EMBL/GenBank/DDBJ whole genome shotgun (WGS) entry which is preliminary data.</text>
</comment>
<feature type="transmembrane region" description="Helical" evidence="2">
    <location>
        <begin position="140"/>
        <end position="157"/>
    </location>
</feature>
<dbReference type="RefSeq" id="WP_179463209.1">
    <property type="nucleotide sequence ID" value="NZ_JACBZX010000001.1"/>
</dbReference>
<evidence type="ECO:0000256" key="2">
    <source>
        <dbReference type="SAM" id="Phobius"/>
    </source>
</evidence>
<reference evidence="3 4" key="1">
    <citation type="submission" date="2020-07" db="EMBL/GenBank/DDBJ databases">
        <title>Sequencing the genomes of 1000 actinobacteria strains.</title>
        <authorList>
            <person name="Klenk H.-P."/>
        </authorList>
    </citation>
    <scope>NUCLEOTIDE SEQUENCE [LARGE SCALE GENOMIC DNA]</scope>
    <source>
        <strain evidence="3 4">DSM 24723</strain>
    </source>
</reference>